<evidence type="ECO:0000313" key="6">
    <source>
        <dbReference type="Proteomes" id="UP000233786"/>
    </source>
</evidence>
<evidence type="ECO:0000256" key="3">
    <source>
        <dbReference type="ARBA" id="ARBA00023163"/>
    </source>
</evidence>
<dbReference type="AlphaFoldDB" id="A0A2N3Y6E5"/>
<dbReference type="STRING" id="994479.GCA_000194155_03137"/>
<dbReference type="InterPro" id="IPR000524">
    <property type="entry name" value="Tscrpt_reg_HTH_GntR"/>
</dbReference>
<dbReference type="EMBL" id="PJNB01000001">
    <property type="protein sequence ID" value="PKW18497.1"/>
    <property type="molecule type" value="Genomic_DNA"/>
</dbReference>
<evidence type="ECO:0000313" key="5">
    <source>
        <dbReference type="EMBL" id="PKW18497.1"/>
    </source>
</evidence>
<dbReference type="InterPro" id="IPR011711">
    <property type="entry name" value="GntR_C"/>
</dbReference>
<keyword evidence="3" id="KW-0804">Transcription</keyword>
<evidence type="ECO:0000259" key="4">
    <source>
        <dbReference type="PROSITE" id="PS50949"/>
    </source>
</evidence>
<name>A0A2N3Y6E5_SACSN</name>
<dbReference type="GO" id="GO:0003700">
    <property type="term" value="F:DNA-binding transcription factor activity"/>
    <property type="evidence" value="ECO:0007669"/>
    <property type="project" value="InterPro"/>
</dbReference>
<reference evidence="5" key="1">
    <citation type="submission" date="2017-12" db="EMBL/GenBank/DDBJ databases">
        <title>Sequencing the genomes of 1000 Actinobacteria strains.</title>
        <authorList>
            <person name="Klenk H.-P."/>
        </authorList>
    </citation>
    <scope>NUCLEOTIDE SEQUENCE [LARGE SCALE GENOMIC DNA]</scope>
    <source>
        <strain evidence="5">DSM 44228</strain>
    </source>
</reference>
<dbReference type="GO" id="GO:0003677">
    <property type="term" value="F:DNA binding"/>
    <property type="evidence" value="ECO:0007669"/>
    <property type="project" value="UniProtKB-KW"/>
</dbReference>
<accession>A0A2N3Y6E5</accession>
<comment type="caution">
    <text evidence="5">The sequence shown here is derived from an EMBL/GenBank/DDBJ whole genome shotgun (WGS) entry which is preliminary data.</text>
</comment>
<keyword evidence="6" id="KW-1185">Reference proteome</keyword>
<dbReference type="InterPro" id="IPR036390">
    <property type="entry name" value="WH_DNA-bd_sf"/>
</dbReference>
<organism evidence="5 6">
    <name type="scientific">Saccharopolyspora spinosa</name>
    <dbReference type="NCBI Taxonomy" id="60894"/>
    <lineage>
        <taxon>Bacteria</taxon>
        <taxon>Bacillati</taxon>
        <taxon>Actinomycetota</taxon>
        <taxon>Actinomycetes</taxon>
        <taxon>Pseudonocardiales</taxon>
        <taxon>Pseudonocardiaceae</taxon>
        <taxon>Saccharopolyspora</taxon>
    </lineage>
</organism>
<dbReference type="PANTHER" id="PTHR43537">
    <property type="entry name" value="TRANSCRIPTIONAL REGULATOR, GNTR FAMILY"/>
    <property type="match status" value="1"/>
</dbReference>
<keyword evidence="1" id="KW-0805">Transcription regulation</keyword>
<evidence type="ECO:0000256" key="1">
    <source>
        <dbReference type="ARBA" id="ARBA00023015"/>
    </source>
</evidence>
<dbReference type="Proteomes" id="UP000233786">
    <property type="component" value="Unassembled WGS sequence"/>
</dbReference>
<dbReference type="PANTHER" id="PTHR43537:SF5">
    <property type="entry name" value="UXU OPERON TRANSCRIPTIONAL REGULATOR"/>
    <property type="match status" value="1"/>
</dbReference>
<dbReference type="SMART" id="SM00895">
    <property type="entry name" value="FCD"/>
    <property type="match status" value="1"/>
</dbReference>
<dbReference type="Gene3D" id="1.10.10.10">
    <property type="entry name" value="Winged helix-like DNA-binding domain superfamily/Winged helix DNA-binding domain"/>
    <property type="match status" value="1"/>
</dbReference>
<dbReference type="SUPFAM" id="SSF46785">
    <property type="entry name" value="Winged helix' DNA-binding domain"/>
    <property type="match status" value="1"/>
</dbReference>
<dbReference type="SMART" id="SM00345">
    <property type="entry name" value="HTH_GNTR"/>
    <property type="match status" value="1"/>
</dbReference>
<dbReference type="InterPro" id="IPR036388">
    <property type="entry name" value="WH-like_DNA-bd_sf"/>
</dbReference>
<dbReference type="Pfam" id="PF00392">
    <property type="entry name" value="GntR"/>
    <property type="match status" value="1"/>
</dbReference>
<feature type="domain" description="HTH gntR-type" evidence="4">
    <location>
        <begin position="12"/>
        <end position="78"/>
    </location>
</feature>
<keyword evidence="2" id="KW-0238">DNA-binding</keyword>
<sequence>MTGLNPLEPRNENLTDLVFDSIREAIVDQTLPPGSRVSEQRIASQLNVSKTPVREGLLRLRHIGLVKSFERGLRVVTPSVHAIRNAYEFRAGIERTAAYYAAHRADNAQREELMKLARTSLDAATAGNALGFRASDRAFHRLIATAADNDVLIRAVEDTLTLTTVLRERDVPSTGDSVSCAHEHIAIAQHILAGAADEAQKEAGDHVLHVMSLVLAAHTALAQP</sequence>
<dbReference type="PROSITE" id="PS50949">
    <property type="entry name" value="HTH_GNTR"/>
    <property type="match status" value="1"/>
</dbReference>
<dbReference type="Gene3D" id="1.20.120.530">
    <property type="entry name" value="GntR ligand-binding domain-like"/>
    <property type="match status" value="1"/>
</dbReference>
<dbReference type="InterPro" id="IPR008920">
    <property type="entry name" value="TF_FadR/GntR_C"/>
</dbReference>
<proteinExistence type="predicted"/>
<gene>
    <name evidence="5" type="ORF">A8926_6588</name>
</gene>
<evidence type="ECO:0000256" key="2">
    <source>
        <dbReference type="ARBA" id="ARBA00023125"/>
    </source>
</evidence>
<dbReference type="RefSeq" id="WP_010696106.1">
    <property type="nucleotide sequence ID" value="NZ_CP061007.1"/>
</dbReference>
<dbReference type="SUPFAM" id="SSF48008">
    <property type="entry name" value="GntR ligand-binding domain-like"/>
    <property type="match status" value="1"/>
</dbReference>
<protein>
    <submittedName>
        <fullName evidence="5">GntR family transcriptional regulator</fullName>
    </submittedName>
</protein>
<dbReference type="Pfam" id="PF07729">
    <property type="entry name" value="FCD"/>
    <property type="match status" value="1"/>
</dbReference>